<evidence type="ECO:0000313" key="1">
    <source>
        <dbReference type="EMBL" id="AHW75025.1"/>
    </source>
</evidence>
<dbReference type="EMBL" id="CP007524">
    <property type="protein sequence ID" value="AHW75025.1"/>
    <property type="molecule type" value="Genomic_DNA"/>
</dbReference>
<dbReference type="AlphaFoldDB" id="X5EH70"/>
<organism evidence="1 2">
    <name type="scientific">Neisseria meningitidis</name>
    <dbReference type="NCBI Taxonomy" id="487"/>
    <lineage>
        <taxon>Bacteria</taxon>
        <taxon>Pseudomonadati</taxon>
        <taxon>Pseudomonadota</taxon>
        <taxon>Betaproteobacteria</taxon>
        <taxon>Neisseriales</taxon>
        <taxon>Neisseriaceae</taxon>
        <taxon>Neisseria</taxon>
    </lineage>
</organism>
<evidence type="ECO:0000313" key="2">
    <source>
        <dbReference type="Proteomes" id="UP000023582"/>
    </source>
</evidence>
<reference evidence="2" key="2">
    <citation type="submission" date="2014-02" db="EMBL/GenBank/DDBJ databases">
        <title>Complete Genome Sequence of Neisseria meningitides, serogroup A strain 510612.</title>
        <authorList>
            <person name="Zhang X."/>
            <person name="Zhang Y."/>
            <person name="Yang J."/>
            <person name="Zhu Y."/>
            <person name="Jin Q."/>
        </authorList>
    </citation>
    <scope>NUCLEOTIDE SEQUENCE</scope>
    <source>
        <strain evidence="2">NMA510612</strain>
    </source>
</reference>
<proteinExistence type="predicted"/>
<name>X5EH70_NEIME</name>
<protein>
    <submittedName>
        <fullName evidence="1">Uncharacterized protein</fullName>
    </submittedName>
</protein>
<accession>X5EH70</accession>
<gene>
    <name evidence="1" type="ORF">NMA510612_0722</name>
</gene>
<dbReference type="Proteomes" id="UP000023582">
    <property type="component" value="Chromosome"/>
</dbReference>
<sequence length="45" mass="5467">MSQGEATLYWFLLIHYSIDKHIIFNIFNWIIVYLSKDNCLFLTNK</sequence>
<dbReference type="KEGG" id="nmx:NMA510612_0722"/>
<dbReference type="PATRIC" id="fig|487.517.peg.724"/>
<reference evidence="1 2" key="1">
    <citation type="journal article" date="2014" name="Genome Announc.">
        <title>Complete Genome Sequence of Neisseria meningitidis Serogroup A Strain NMA510612, Isolated from a Patient with Bacterial Meningitis in China.</title>
        <authorList>
            <person name="Zhang Y."/>
            <person name="Yang J."/>
            <person name="Xu L."/>
            <person name="Zhu Y."/>
            <person name="Liu B."/>
            <person name="Shao Z."/>
            <person name="Zhang X."/>
            <person name="Jin Q."/>
        </authorList>
    </citation>
    <scope>NUCLEOTIDE SEQUENCE [LARGE SCALE GENOMIC DNA]</scope>
    <source>
        <strain evidence="2">NMA510612</strain>
    </source>
</reference>